<organism evidence="2 3">
    <name type="scientific">Actinoplanes xinjiangensis</name>
    <dbReference type="NCBI Taxonomy" id="512350"/>
    <lineage>
        <taxon>Bacteria</taxon>
        <taxon>Bacillati</taxon>
        <taxon>Actinomycetota</taxon>
        <taxon>Actinomycetes</taxon>
        <taxon>Micromonosporales</taxon>
        <taxon>Micromonosporaceae</taxon>
        <taxon>Actinoplanes</taxon>
    </lineage>
</organism>
<keyword evidence="3" id="KW-1185">Reference proteome</keyword>
<feature type="region of interest" description="Disordered" evidence="1">
    <location>
        <begin position="1"/>
        <end position="38"/>
    </location>
</feature>
<feature type="compositionally biased region" description="Pro residues" evidence="1">
    <location>
        <begin position="200"/>
        <end position="218"/>
    </location>
</feature>
<accession>A0A316FFG3</accession>
<feature type="region of interest" description="Disordered" evidence="1">
    <location>
        <begin position="116"/>
        <end position="252"/>
    </location>
</feature>
<dbReference type="Proteomes" id="UP000245697">
    <property type="component" value="Unassembled WGS sequence"/>
</dbReference>
<protein>
    <submittedName>
        <fullName evidence="2">Uncharacterized protein</fullName>
    </submittedName>
</protein>
<feature type="compositionally biased region" description="Basic and acidic residues" evidence="1">
    <location>
        <begin position="25"/>
        <end position="38"/>
    </location>
</feature>
<gene>
    <name evidence="2" type="ORF">BC793_10995</name>
</gene>
<proteinExistence type="predicted"/>
<sequence length="283" mass="30599">MEPGAGRFPNRPAEGHSWGTGRPRRKEDGDVRGGLDDALDKLARRDELRRRAAGETSGTPPAVTELVEAIAGVVSRNPQMTVTVGVEGAGDPVLLHFAMADGVVQVTADNPVAPRATEAAPRHADFEIEVEEPVEEPPPAAPPRASRDDQDRFGPTTDFEYAEPTTAEQPFVTNRHEQAFGYDQAGYADQGNITPHPFAATPPPPVPPHPYAAAPPPYAETHEPHPYAQSYPAQHAEQQQPGFPEPLPEPIPLQVERPEETEMAARRLAAMLRSDPTLLDGPQ</sequence>
<dbReference type="AlphaFoldDB" id="A0A316FFG3"/>
<name>A0A316FFG3_9ACTN</name>
<reference evidence="2 3" key="1">
    <citation type="submission" date="2018-05" db="EMBL/GenBank/DDBJ databases">
        <title>Genomic Encyclopedia of Archaeal and Bacterial Type Strains, Phase II (KMG-II): from individual species to whole genera.</title>
        <authorList>
            <person name="Goeker M."/>
        </authorList>
    </citation>
    <scope>NUCLEOTIDE SEQUENCE [LARGE SCALE GENOMIC DNA]</scope>
    <source>
        <strain evidence="2 3">DSM 45184</strain>
    </source>
</reference>
<evidence type="ECO:0000313" key="3">
    <source>
        <dbReference type="Proteomes" id="UP000245697"/>
    </source>
</evidence>
<comment type="caution">
    <text evidence="2">The sequence shown here is derived from an EMBL/GenBank/DDBJ whole genome shotgun (WGS) entry which is preliminary data.</text>
</comment>
<evidence type="ECO:0000256" key="1">
    <source>
        <dbReference type="SAM" id="MobiDB-lite"/>
    </source>
</evidence>
<evidence type="ECO:0000313" key="2">
    <source>
        <dbReference type="EMBL" id="PWK46530.1"/>
    </source>
</evidence>
<dbReference type="EMBL" id="QGGR01000009">
    <property type="protein sequence ID" value="PWK46530.1"/>
    <property type="molecule type" value="Genomic_DNA"/>
</dbReference>